<keyword evidence="1" id="KW-0812">Transmembrane</keyword>
<reference evidence="2" key="2">
    <citation type="submission" date="2020-07" db="EMBL/GenBank/DDBJ databases">
        <authorList>
            <person name="Vera ALvarez R."/>
            <person name="Arias-Moreno D.M."/>
            <person name="Jimenez-Jacinto V."/>
            <person name="Jimenez-Bremont J.F."/>
            <person name="Swaminathan K."/>
            <person name="Moose S.P."/>
            <person name="Guerrero-Gonzalez M.L."/>
            <person name="Marino-Ramirez L."/>
            <person name="Landsman D."/>
            <person name="Rodriguez-Kessler M."/>
            <person name="Delgado-Sanchez P."/>
        </authorList>
    </citation>
    <scope>NUCLEOTIDE SEQUENCE</scope>
    <source>
        <tissue evidence="2">Cladode</tissue>
    </source>
</reference>
<keyword evidence="1" id="KW-0472">Membrane</keyword>
<protein>
    <submittedName>
        <fullName evidence="2">Uncharacterized protein</fullName>
    </submittedName>
</protein>
<feature type="transmembrane region" description="Helical" evidence="1">
    <location>
        <begin position="36"/>
        <end position="58"/>
    </location>
</feature>
<name>A0A7C9DG52_OPUST</name>
<evidence type="ECO:0000313" key="2">
    <source>
        <dbReference type="EMBL" id="MBA4638825.1"/>
    </source>
</evidence>
<sequence length="99" mass="10908">MIDACLLPMSIRMPKGERRSFSPMVLKNDGRKQYNIILFVFLSIALMYGSSCLVPLAIDNKPFAAQASSILPSLFASCSIDNKNSKVLKTPEGLRKAPM</sequence>
<reference evidence="2" key="1">
    <citation type="journal article" date="2013" name="J. Plant Res.">
        <title>Effect of fungi and light on seed germination of three Opuntia species from semiarid lands of central Mexico.</title>
        <authorList>
            <person name="Delgado-Sanchez P."/>
            <person name="Jimenez-Bremont J.F."/>
            <person name="Guerrero-Gonzalez Mde L."/>
            <person name="Flores J."/>
        </authorList>
    </citation>
    <scope>NUCLEOTIDE SEQUENCE</scope>
    <source>
        <tissue evidence="2">Cladode</tissue>
    </source>
</reference>
<keyword evidence="1" id="KW-1133">Transmembrane helix</keyword>
<proteinExistence type="predicted"/>
<dbReference type="AlphaFoldDB" id="A0A7C9DG52"/>
<accession>A0A7C9DG52</accession>
<organism evidence="2">
    <name type="scientific">Opuntia streptacantha</name>
    <name type="common">Prickly pear cactus</name>
    <name type="synonym">Opuntia cardona</name>
    <dbReference type="NCBI Taxonomy" id="393608"/>
    <lineage>
        <taxon>Eukaryota</taxon>
        <taxon>Viridiplantae</taxon>
        <taxon>Streptophyta</taxon>
        <taxon>Embryophyta</taxon>
        <taxon>Tracheophyta</taxon>
        <taxon>Spermatophyta</taxon>
        <taxon>Magnoliopsida</taxon>
        <taxon>eudicotyledons</taxon>
        <taxon>Gunneridae</taxon>
        <taxon>Pentapetalae</taxon>
        <taxon>Caryophyllales</taxon>
        <taxon>Cactineae</taxon>
        <taxon>Cactaceae</taxon>
        <taxon>Opuntioideae</taxon>
        <taxon>Opuntia</taxon>
    </lineage>
</organism>
<dbReference type="EMBL" id="GISG01110875">
    <property type="protein sequence ID" value="MBA4638825.1"/>
    <property type="molecule type" value="Transcribed_RNA"/>
</dbReference>
<evidence type="ECO:0000256" key="1">
    <source>
        <dbReference type="SAM" id="Phobius"/>
    </source>
</evidence>